<feature type="region of interest" description="Disordered" evidence="1">
    <location>
        <begin position="45"/>
        <end position="68"/>
    </location>
</feature>
<reference evidence="2" key="1">
    <citation type="submission" date="2020-05" db="EMBL/GenBank/DDBJ databases">
        <title>WGS assembly of Panicum virgatum.</title>
        <authorList>
            <person name="Lovell J.T."/>
            <person name="Jenkins J."/>
            <person name="Shu S."/>
            <person name="Juenger T.E."/>
            <person name="Schmutz J."/>
        </authorList>
    </citation>
    <scope>NUCLEOTIDE SEQUENCE</scope>
    <source>
        <strain evidence="2">AP13</strain>
    </source>
</reference>
<gene>
    <name evidence="2" type="ORF">PVAP13_3NG181249</name>
</gene>
<feature type="region of interest" description="Disordered" evidence="1">
    <location>
        <begin position="149"/>
        <end position="174"/>
    </location>
</feature>
<evidence type="ECO:0000256" key="1">
    <source>
        <dbReference type="SAM" id="MobiDB-lite"/>
    </source>
</evidence>
<evidence type="ECO:0000313" key="2">
    <source>
        <dbReference type="EMBL" id="KAG2617464.1"/>
    </source>
</evidence>
<feature type="region of interest" description="Disordered" evidence="1">
    <location>
        <begin position="88"/>
        <end position="128"/>
    </location>
</feature>
<proteinExistence type="predicted"/>
<evidence type="ECO:0000313" key="3">
    <source>
        <dbReference type="Proteomes" id="UP000823388"/>
    </source>
</evidence>
<dbReference type="Proteomes" id="UP000823388">
    <property type="component" value="Chromosome 3N"/>
</dbReference>
<keyword evidence="3" id="KW-1185">Reference proteome</keyword>
<accession>A0A8T0U9T9</accession>
<protein>
    <submittedName>
        <fullName evidence="2">Uncharacterized protein</fullName>
    </submittedName>
</protein>
<comment type="caution">
    <text evidence="2">The sequence shown here is derived from an EMBL/GenBank/DDBJ whole genome shotgun (WGS) entry which is preliminary data.</text>
</comment>
<name>A0A8T0U9T9_PANVG</name>
<feature type="compositionally biased region" description="Low complexity" evidence="1">
    <location>
        <begin position="95"/>
        <end position="117"/>
    </location>
</feature>
<sequence length="174" mass="16748">MDSPERSKLRLSPSADCSSSPPFWSPPLPTPSVVASAALADPSVASAVDPVGRRPRRPRRPCRLCRCPPGHQATVASATLVYALSLSDAAAQGRPPSSSTTGPPAASPTSPSIAAAAPPDPTVPAAPTVPAGIALASIGASAATGATASAAAGAPAAAAPAAAPMSSSLSSEVS</sequence>
<feature type="region of interest" description="Disordered" evidence="1">
    <location>
        <begin position="1"/>
        <end position="32"/>
    </location>
</feature>
<dbReference type="AlphaFoldDB" id="A0A8T0U9T9"/>
<dbReference type="EMBL" id="CM029042">
    <property type="protein sequence ID" value="KAG2617464.1"/>
    <property type="molecule type" value="Genomic_DNA"/>
</dbReference>
<feature type="compositionally biased region" description="Basic residues" evidence="1">
    <location>
        <begin position="53"/>
        <end position="63"/>
    </location>
</feature>
<organism evidence="2 3">
    <name type="scientific">Panicum virgatum</name>
    <name type="common">Blackwell switchgrass</name>
    <dbReference type="NCBI Taxonomy" id="38727"/>
    <lineage>
        <taxon>Eukaryota</taxon>
        <taxon>Viridiplantae</taxon>
        <taxon>Streptophyta</taxon>
        <taxon>Embryophyta</taxon>
        <taxon>Tracheophyta</taxon>
        <taxon>Spermatophyta</taxon>
        <taxon>Magnoliopsida</taxon>
        <taxon>Liliopsida</taxon>
        <taxon>Poales</taxon>
        <taxon>Poaceae</taxon>
        <taxon>PACMAD clade</taxon>
        <taxon>Panicoideae</taxon>
        <taxon>Panicodae</taxon>
        <taxon>Paniceae</taxon>
        <taxon>Panicinae</taxon>
        <taxon>Panicum</taxon>
        <taxon>Panicum sect. Hiantes</taxon>
    </lineage>
</organism>